<dbReference type="PROSITE" id="PS50082">
    <property type="entry name" value="WD_REPEATS_2"/>
    <property type="match status" value="2"/>
</dbReference>
<dbReference type="InterPro" id="IPR036322">
    <property type="entry name" value="WD40_repeat_dom_sf"/>
</dbReference>
<keyword evidence="4" id="KW-0963">Cytoplasm</keyword>
<comment type="similarity">
    <text evidence="3">Belongs to the WD repeat PLAP family.</text>
</comment>
<dbReference type="FunFam" id="2.130.10.10:FF:000175">
    <property type="entry name" value="Phospholipase A-2-activating protein"/>
    <property type="match status" value="1"/>
</dbReference>
<dbReference type="GO" id="GO:0043130">
    <property type="term" value="F:ubiquitin binding"/>
    <property type="evidence" value="ECO:0007669"/>
    <property type="project" value="TreeGrafter"/>
</dbReference>
<dbReference type="InterPro" id="IPR015943">
    <property type="entry name" value="WD40/YVTN_repeat-like_dom_sf"/>
</dbReference>
<dbReference type="Pfam" id="PF09070">
    <property type="entry name" value="PFU"/>
    <property type="match status" value="1"/>
</dbReference>
<dbReference type="CDD" id="cd00200">
    <property type="entry name" value="WD40"/>
    <property type="match status" value="1"/>
</dbReference>
<dbReference type="Gene3D" id="1.25.10.10">
    <property type="entry name" value="Leucine-rich Repeat Variant"/>
    <property type="match status" value="1"/>
</dbReference>
<keyword evidence="7" id="KW-0539">Nucleus</keyword>
<evidence type="ECO:0000256" key="6">
    <source>
        <dbReference type="ARBA" id="ARBA00022737"/>
    </source>
</evidence>
<reference evidence="11" key="2">
    <citation type="submission" date="2025-09" db="UniProtKB">
        <authorList>
            <consortium name="Ensembl"/>
        </authorList>
    </citation>
    <scope>IDENTIFICATION</scope>
</reference>
<evidence type="ECO:0000256" key="4">
    <source>
        <dbReference type="ARBA" id="ARBA00022490"/>
    </source>
</evidence>
<evidence type="ECO:0000256" key="3">
    <source>
        <dbReference type="ARBA" id="ARBA00008495"/>
    </source>
</evidence>
<comment type="subcellular location">
    <subcellularLocation>
        <location evidence="2">Cytoplasm</location>
    </subcellularLocation>
    <subcellularLocation>
        <location evidence="1">Nucleus</location>
    </subcellularLocation>
</comment>
<dbReference type="Gene3D" id="3.10.20.870">
    <property type="entry name" value="PFU (PLAA family ubiquitin binding), C-terminal domain"/>
    <property type="match status" value="1"/>
</dbReference>
<dbReference type="FunFam" id="1.25.10.10:FF:000316">
    <property type="entry name" value="Phospholipase A2-activating protein"/>
    <property type="match status" value="1"/>
</dbReference>
<keyword evidence="5 8" id="KW-0853">WD repeat</keyword>
<dbReference type="PANTHER" id="PTHR19849:SF0">
    <property type="entry name" value="PHOSPHOLIPASE A-2-ACTIVATING PROTEIN"/>
    <property type="match status" value="1"/>
</dbReference>
<keyword evidence="6" id="KW-0677">Repeat</keyword>
<dbReference type="Pfam" id="PF08324">
    <property type="entry name" value="PUL"/>
    <property type="match status" value="1"/>
</dbReference>
<dbReference type="InterPro" id="IPR001680">
    <property type="entry name" value="WD40_rpt"/>
</dbReference>
<dbReference type="GO" id="GO:0043161">
    <property type="term" value="P:proteasome-mediated ubiquitin-dependent protein catabolic process"/>
    <property type="evidence" value="ECO:0007669"/>
    <property type="project" value="TreeGrafter"/>
</dbReference>
<evidence type="ECO:0000256" key="7">
    <source>
        <dbReference type="ARBA" id="ARBA00023242"/>
    </source>
</evidence>
<feature type="repeat" description="WD" evidence="8">
    <location>
        <begin position="147"/>
        <end position="188"/>
    </location>
</feature>
<protein>
    <submittedName>
        <fullName evidence="11">Phospholipase A2-activating protein</fullName>
    </submittedName>
</protein>
<evidence type="ECO:0000313" key="11">
    <source>
        <dbReference type="Ensembl" id="ENSNMLP00000017749.1"/>
    </source>
</evidence>
<dbReference type="Gene3D" id="2.130.10.10">
    <property type="entry name" value="YVTN repeat-like/Quinoprotein amine dehydrogenase"/>
    <property type="match status" value="1"/>
</dbReference>
<name>A0A8C6TAS4_9GOBI</name>
<dbReference type="InterPro" id="IPR013535">
    <property type="entry name" value="PUL_dom"/>
</dbReference>
<dbReference type="SMART" id="SM00320">
    <property type="entry name" value="WD40"/>
    <property type="match status" value="7"/>
</dbReference>
<evidence type="ECO:0000256" key="2">
    <source>
        <dbReference type="ARBA" id="ARBA00004496"/>
    </source>
</evidence>
<dbReference type="GO" id="GO:0005737">
    <property type="term" value="C:cytoplasm"/>
    <property type="evidence" value="ECO:0007669"/>
    <property type="project" value="UniProtKB-SubCell"/>
</dbReference>
<feature type="repeat" description="WD" evidence="8">
    <location>
        <begin position="227"/>
        <end position="258"/>
    </location>
</feature>
<feature type="domain" description="PFU" evidence="9">
    <location>
        <begin position="366"/>
        <end position="463"/>
    </location>
</feature>
<dbReference type="Pfam" id="PF00400">
    <property type="entry name" value="WD40"/>
    <property type="match status" value="7"/>
</dbReference>
<reference evidence="11" key="1">
    <citation type="submission" date="2025-08" db="UniProtKB">
        <authorList>
            <consortium name="Ensembl"/>
        </authorList>
    </citation>
    <scope>IDENTIFICATION</scope>
</reference>
<dbReference type="PROSITE" id="PS51396">
    <property type="entry name" value="PUL"/>
    <property type="match status" value="1"/>
</dbReference>
<dbReference type="FunFam" id="3.10.20.870:FF:000001">
    <property type="entry name" value="Phospholipase A-2-activating protein-like"/>
    <property type="match status" value="1"/>
</dbReference>
<proteinExistence type="inferred from homology"/>
<dbReference type="PROSITE" id="PS50294">
    <property type="entry name" value="WD_REPEATS_REGION"/>
    <property type="match status" value="2"/>
</dbReference>
<feature type="domain" description="PUL" evidence="10">
    <location>
        <begin position="535"/>
        <end position="797"/>
    </location>
</feature>
<dbReference type="InterPro" id="IPR015155">
    <property type="entry name" value="PFU"/>
</dbReference>
<dbReference type="InterPro" id="IPR011989">
    <property type="entry name" value="ARM-like"/>
</dbReference>
<accession>A0A8C6TAS4</accession>
<dbReference type="Proteomes" id="UP000694523">
    <property type="component" value="Unplaced"/>
</dbReference>
<dbReference type="GO" id="GO:0005634">
    <property type="term" value="C:nucleus"/>
    <property type="evidence" value="ECO:0007669"/>
    <property type="project" value="UniProtKB-SubCell"/>
</dbReference>
<evidence type="ECO:0000259" key="9">
    <source>
        <dbReference type="PROSITE" id="PS51394"/>
    </source>
</evidence>
<evidence type="ECO:0000259" key="10">
    <source>
        <dbReference type="PROSITE" id="PS51396"/>
    </source>
</evidence>
<dbReference type="AlphaFoldDB" id="A0A8C6TAS4"/>
<evidence type="ECO:0000313" key="12">
    <source>
        <dbReference type="Proteomes" id="UP000694523"/>
    </source>
</evidence>
<dbReference type="PROSITE" id="PS51394">
    <property type="entry name" value="PFU"/>
    <property type="match status" value="1"/>
</dbReference>
<dbReference type="Ensembl" id="ENSNMLT00000019960.1">
    <property type="protein sequence ID" value="ENSNMLP00000017749.1"/>
    <property type="gene ID" value="ENSNMLG00000011711.1"/>
</dbReference>
<dbReference type="InterPro" id="IPR038122">
    <property type="entry name" value="PFU_sf"/>
</dbReference>
<dbReference type="GO" id="GO:0010992">
    <property type="term" value="P:ubiquitin recycling"/>
    <property type="evidence" value="ECO:0007669"/>
    <property type="project" value="TreeGrafter"/>
</dbReference>
<sequence length="799" mass="87106">MASQNSYKLRCSIPGHEMDVRGLATAAFPEGAFVSVSRDRTGRIWVPNSSPDRGFTEMHCMSGHSNFVSCVCFIAPNDTYPRGLIATGGNDNNICVFTLDNPQPLYTLKGHKNTVCTLSSGKFGTLLSGSWDTTAKVWLNEKCMMTLQGHSAAVWAVVILPEQGLMLSGSADKTIKLWKAGRCENTYTGHEDCVRGLAVLNNLEFFSCSNDGSIRRWLVTGECVHVYYEHTNYIYSMAVFPNSEDFVSTGEDRTLRIWRKGECAQTIRLPAQSVWCCCILPNGDIAVGASDGIIRVFTEAEDRIASAEDIQAFEDELSKTTIDPKTGDLGDIKVEELPGREHLDEPGNRDGQTRLIKDGDKVEAYQWSVSDGRWMKIGDVVGGSNQQTSKSVVYEGKEYDYVFTIDINEGGPSMKLPYNVTEDPWLTAHNFLQKNDLSPMFLDQVANFIIENTKGHVVGPAQQEGGDPFTGGNRYVPGSLGNNTGFGADPFTGAGRYIPGSDSIPNSSAPGGVADPFTGGGAYSSAALRPTTTNIYFPKTDGVTFEQANISLIMAKLKELNAGAPQEHKLSEELLESIDQLLVSVCASNSEPAPTLQQINLLWKATHWPEDIVFPVLDILRLAVRHPQVNKTLCGDAEGVQLCNHLLSLMRPEGRPANQMLALRTLCNCFSGRHGRALLMSQRETVLLQAADLASVCNKNIHIALATLVLNYAACFHSQPDLEAKAQCLSVASRALETVQDKEAVFRLLVALGTTVSSDQTARDLARSLGVNSQISKYSSVSDPSKVAECCQLVLKELM</sequence>
<dbReference type="SUPFAM" id="SSF50978">
    <property type="entry name" value="WD40 repeat-like"/>
    <property type="match status" value="1"/>
</dbReference>
<keyword evidence="12" id="KW-1185">Reference proteome</keyword>
<dbReference type="PANTHER" id="PTHR19849">
    <property type="entry name" value="PHOSPHOLIPASE A-2-ACTIVATING PROTEIN"/>
    <property type="match status" value="1"/>
</dbReference>
<evidence type="ECO:0000256" key="5">
    <source>
        <dbReference type="ARBA" id="ARBA00022574"/>
    </source>
</evidence>
<evidence type="ECO:0000256" key="8">
    <source>
        <dbReference type="PROSITE-ProRule" id="PRU00221"/>
    </source>
</evidence>
<evidence type="ECO:0000256" key="1">
    <source>
        <dbReference type="ARBA" id="ARBA00004123"/>
    </source>
</evidence>
<organism evidence="11 12">
    <name type="scientific">Neogobius melanostomus</name>
    <name type="common">round goby</name>
    <dbReference type="NCBI Taxonomy" id="47308"/>
    <lineage>
        <taxon>Eukaryota</taxon>
        <taxon>Metazoa</taxon>
        <taxon>Chordata</taxon>
        <taxon>Craniata</taxon>
        <taxon>Vertebrata</taxon>
        <taxon>Euteleostomi</taxon>
        <taxon>Actinopterygii</taxon>
        <taxon>Neopterygii</taxon>
        <taxon>Teleostei</taxon>
        <taxon>Neoteleostei</taxon>
        <taxon>Acanthomorphata</taxon>
        <taxon>Gobiaria</taxon>
        <taxon>Gobiiformes</taxon>
        <taxon>Gobioidei</taxon>
        <taxon>Gobiidae</taxon>
        <taxon>Benthophilinae</taxon>
        <taxon>Neogobiini</taxon>
        <taxon>Neogobius</taxon>
    </lineage>
</organism>